<name>A0A956SE43_UNCEI</name>
<organism evidence="1 2">
    <name type="scientific">Eiseniibacteriota bacterium</name>
    <dbReference type="NCBI Taxonomy" id="2212470"/>
    <lineage>
        <taxon>Bacteria</taxon>
        <taxon>Candidatus Eiseniibacteriota</taxon>
    </lineage>
</organism>
<gene>
    <name evidence="1" type="ORF">KDA27_14725</name>
</gene>
<dbReference type="AlphaFoldDB" id="A0A956SE43"/>
<protein>
    <submittedName>
        <fullName evidence="1">Uncharacterized protein</fullName>
    </submittedName>
</protein>
<sequence length="261" mass="28170">MSRSILSRLGALSRHHALHIMVALFAISAAFAWTGCGEEPAPSGPSNASLGLTDGAGPVVEGYDQLPPESQRKLDEVLSVLDDILSGDDALVHRGFERLDDLEPGLHDQVMAGLVYAFESAEESDGHAMIEMPLELGGRAADGDESEGPSICTKITIHFEVTIHKGSKITYKRRLANGAIVRHTSILHEDTVFTFDKVLEYECEGVEGCTITHTSDHETAVDEYPIKYESADNDGDGVADFVVDMKVSAVLKITVESKTCN</sequence>
<accession>A0A956SE43</accession>
<reference evidence="1" key="1">
    <citation type="submission" date="2020-04" db="EMBL/GenBank/DDBJ databases">
        <authorList>
            <person name="Zhang T."/>
        </authorList>
    </citation>
    <scope>NUCLEOTIDE SEQUENCE</scope>
    <source>
        <strain evidence="1">HKST-UBA02</strain>
    </source>
</reference>
<evidence type="ECO:0000313" key="1">
    <source>
        <dbReference type="EMBL" id="MCA9757056.1"/>
    </source>
</evidence>
<reference evidence="1" key="2">
    <citation type="journal article" date="2021" name="Microbiome">
        <title>Successional dynamics and alternative stable states in a saline activated sludge microbial community over 9 years.</title>
        <authorList>
            <person name="Wang Y."/>
            <person name="Ye J."/>
            <person name="Ju F."/>
            <person name="Liu L."/>
            <person name="Boyd J.A."/>
            <person name="Deng Y."/>
            <person name="Parks D.H."/>
            <person name="Jiang X."/>
            <person name="Yin X."/>
            <person name="Woodcroft B.J."/>
            <person name="Tyson G.W."/>
            <person name="Hugenholtz P."/>
            <person name="Polz M.F."/>
            <person name="Zhang T."/>
        </authorList>
    </citation>
    <scope>NUCLEOTIDE SEQUENCE</scope>
    <source>
        <strain evidence="1">HKST-UBA02</strain>
    </source>
</reference>
<dbReference type="Proteomes" id="UP000739538">
    <property type="component" value="Unassembled WGS sequence"/>
</dbReference>
<comment type="caution">
    <text evidence="1">The sequence shown here is derived from an EMBL/GenBank/DDBJ whole genome shotgun (WGS) entry which is preliminary data.</text>
</comment>
<dbReference type="EMBL" id="JAGQHS010000079">
    <property type="protein sequence ID" value="MCA9757056.1"/>
    <property type="molecule type" value="Genomic_DNA"/>
</dbReference>
<evidence type="ECO:0000313" key="2">
    <source>
        <dbReference type="Proteomes" id="UP000739538"/>
    </source>
</evidence>
<proteinExistence type="predicted"/>